<organism evidence="12 13">
    <name type="scientific">Paenibacillus albiflavus</name>
    <dbReference type="NCBI Taxonomy" id="2545760"/>
    <lineage>
        <taxon>Bacteria</taxon>
        <taxon>Bacillati</taxon>
        <taxon>Bacillota</taxon>
        <taxon>Bacilli</taxon>
        <taxon>Bacillales</taxon>
        <taxon>Paenibacillaceae</taxon>
        <taxon>Paenibacillus</taxon>
    </lineage>
</organism>
<comment type="cofactor">
    <cofactor evidence="11">
        <name>Mg(2+)</name>
        <dbReference type="ChEBI" id="CHEBI:18420"/>
    </cofactor>
    <text evidence="11">Binds 1 Mg(2+) ion per subunit.</text>
</comment>
<evidence type="ECO:0000256" key="8">
    <source>
        <dbReference type="ARBA" id="ARBA00022840"/>
    </source>
</evidence>
<dbReference type="Proteomes" id="UP000295418">
    <property type="component" value="Unassembled WGS sequence"/>
</dbReference>
<feature type="binding site" evidence="11">
    <location>
        <position position="123"/>
    </location>
    <ligand>
        <name>ATP</name>
        <dbReference type="ChEBI" id="CHEBI:30616"/>
    </ligand>
</feature>
<evidence type="ECO:0000256" key="10">
    <source>
        <dbReference type="ARBA" id="ARBA00048567"/>
    </source>
</evidence>
<feature type="binding site" evidence="11">
    <location>
        <begin position="17"/>
        <end position="22"/>
    </location>
    <ligand>
        <name>ATP</name>
        <dbReference type="ChEBI" id="CHEBI:30616"/>
    </ligand>
</feature>
<proteinExistence type="inferred from homology"/>
<keyword evidence="6 11" id="KW-0547">Nucleotide-binding</keyword>
<feature type="binding site" evidence="11">
    <location>
        <position position="157"/>
    </location>
    <ligand>
        <name>ATP</name>
        <dbReference type="ChEBI" id="CHEBI:30616"/>
    </ligand>
</feature>
<evidence type="ECO:0000256" key="3">
    <source>
        <dbReference type="ARBA" id="ARBA00012154"/>
    </source>
</evidence>
<dbReference type="GO" id="GO:0005829">
    <property type="term" value="C:cytosol"/>
    <property type="evidence" value="ECO:0007669"/>
    <property type="project" value="TreeGrafter"/>
</dbReference>
<keyword evidence="11" id="KW-0479">Metal-binding</keyword>
<evidence type="ECO:0000256" key="6">
    <source>
        <dbReference type="ARBA" id="ARBA00022741"/>
    </source>
</evidence>
<dbReference type="PANTHER" id="PTHR21087">
    <property type="entry name" value="SHIKIMATE KINASE"/>
    <property type="match status" value="1"/>
</dbReference>
<comment type="subcellular location">
    <subcellularLocation>
        <location evidence="11">Cytoplasm</location>
    </subcellularLocation>
</comment>
<dbReference type="GO" id="GO:0000287">
    <property type="term" value="F:magnesium ion binding"/>
    <property type="evidence" value="ECO:0007669"/>
    <property type="project" value="UniProtKB-UniRule"/>
</dbReference>
<dbReference type="OrthoDB" id="9800332at2"/>
<comment type="function">
    <text evidence="11">Catalyzes the specific phosphorylation of the 3-hydroxyl group of shikimic acid using ATP as a cosubstrate.</text>
</comment>
<dbReference type="PRINTS" id="PR01100">
    <property type="entry name" value="SHIKIMTKNASE"/>
</dbReference>
<dbReference type="PANTHER" id="PTHR21087:SF16">
    <property type="entry name" value="SHIKIMATE KINASE 1, CHLOROPLASTIC"/>
    <property type="match status" value="1"/>
</dbReference>
<feature type="binding site" evidence="11">
    <location>
        <position position="141"/>
    </location>
    <ligand>
        <name>substrate</name>
    </ligand>
</feature>
<feature type="binding site" evidence="11">
    <location>
        <position position="21"/>
    </location>
    <ligand>
        <name>Mg(2+)</name>
        <dbReference type="ChEBI" id="CHEBI:18420"/>
    </ligand>
</feature>
<dbReference type="EMBL" id="SKFG01000003">
    <property type="protein sequence ID" value="TCZ79469.1"/>
    <property type="molecule type" value="Genomic_DNA"/>
</dbReference>
<keyword evidence="4 11" id="KW-0028">Amino-acid biosynthesis</keyword>
<dbReference type="InterPro" id="IPR000623">
    <property type="entry name" value="Shikimate_kinase/TSH1"/>
</dbReference>
<evidence type="ECO:0000256" key="2">
    <source>
        <dbReference type="ARBA" id="ARBA00006997"/>
    </source>
</evidence>
<keyword evidence="13" id="KW-1185">Reference proteome</keyword>
<dbReference type="RefSeq" id="WP_132417127.1">
    <property type="nucleotide sequence ID" value="NZ_SKFG01000003.1"/>
</dbReference>
<evidence type="ECO:0000256" key="11">
    <source>
        <dbReference type="HAMAP-Rule" id="MF_00109"/>
    </source>
</evidence>
<evidence type="ECO:0000313" key="13">
    <source>
        <dbReference type="Proteomes" id="UP000295418"/>
    </source>
</evidence>
<dbReference type="UniPathway" id="UPA00053">
    <property type="reaction ID" value="UER00088"/>
</dbReference>
<dbReference type="SUPFAM" id="SSF52540">
    <property type="entry name" value="P-loop containing nucleoside triphosphate hydrolases"/>
    <property type="match status" value="1"/>
</dbReference>
<evidence type="ECO:0000256" key="4">
    <source>
        <dbReference type="ARBA" id="ARBA00022605"/>
    </source>
</evidence>
<gene>
    <name evidence="11" type="primary">aroK</name>
    <name evidence="12" type="ORF">E0485_06320</name>
</gene>
<evidence type="ECO:0000256" key="9">
    <source>
        <dbReference type="ARBA" id="ARBA00023141"/>
    </source>
</evidence>
<evidence type="ECO:0000256" key="7">
    <source>
        <dbReference type="ARBA" id="ARBA00022777"/>
    </source>
</evidence>
<dbReference type="InterPro" id="IPR027417">
    <property type="entry name" value="P-loop_NTPase"/>
</dbReference>
<sequence>MSNTEKIRNIVLIGFMGTGKSTVGKKLAKALSWSFIDIDVYIENKENTTIPDLFREKGEPYFRDVESNAIQQVLRQSKQVVSMGGGAVLRKDNCKTMLDNGLVIALTATPEAIIQRVKGNSDRPLLQGNLEERVYTMMEQRQGAYEFAHVTIDTFDRSPEEIAVQIQRMLQ</sequence>
<protein>
    <recommendedName>
        <fullName evidence="3 11">Shikimate kinase</fullName>
        <shortName evidence="11">SK</shortName>
        <ecNumber evidence="3 11">2.7.1.71</ecNumber>
    </recommendedName>
</protein>
<dbReference type="GO" id="GO:0008652">
    <property type="term" value="P:amino acid biosynthetic process"/>
    <property type="evidence" value="ECO:0007669"/>
    <property type="project" value="UniProtKB-KW"/>
</dbReference>
<dbReference type="GO" id="GO:0005524">
    <property type="term" value="F:ATP binding"/>
    <property type="evidence" value="ECO:0007669"/>
    <property type="project" value="UniProtKB-UniRule"/>
</dbReference>
<dbReference type="HAMAP" id="MF_00109">
    <property type="entry name" value="Shikimate_kinase"/>
    <property type="match status" value="1"/>
</dbReference>
<keyword evidence="5 11" id="KW-0808">Transferase</keyword>
<comment type="caution">
    <text evidence="12">The sequence shown here is derived from an EMBL/GenBank/DDBJ whole genome shotgun (WGS) entry which is preliminary data.</text>
</comment>
<dbReference type="Gene3D" id="3.40.50.300">
    <property type="entry name" value="P-loop containing nucleotide triphosphate hydrolases"/>
    <property type="match status" value="1"/>
</dbReference>
<comment type="catalytic activity">
    <reaction evidence="10 11">
        <text>shikimate + ATP = 3-phosphoshikimate + ADP + H(+)</text>
        <dbReference type="Rhea" id="RHEA:13121"/>
        <dbReference type="ChEBI" id="CHEBI:15378"/>
        <dbReference type="ChEBI" id="CHEBI:30616"/>
        <dbReference type="ChEBI" id="CHEBI:36208"/>
        <dbReference type="ChEBI" id="CHEBI:145989"/>
        <dbReference type="ChEBI" id="CHEBI:456216"/>
        <dbReference type="EC" id="2.7.1.71"/>
    </reaction>
</comment>
<dbReference type="EC" id="2.7.1.71" evidence="3 11"/>
<keyword evidence="7 11" id="KW-0418">Kinase</keyword>
<feature type="binding site" evidence="11">
    <location>
        <position position="85"/>
    </location>
    <ligand>
        <name>substrate</name>
    </ligand>
</feature>
<evidence type="ECO:0000256" key="5">
    <source>
        <dbReference type="ARBA" id="ARBA00022679"/>
    </source>
</evidence>
<name>A0A4R4EHW3_9BACL</name>
<keyword evidence="11" id="KW-0963">Cytoplasm</keyword>
<comment type="subunit">
    <text evidence="11">Monomer.</text>
</comment>
<dbReference type="GO" id="GO:0009073">
    <property type="term" value="P:aromatic amino acid family biosynthetic process"/>
    <property type="evidence" value="ECO:0007669"/>
    <property type="project" value="UniProtKB-KW"/>
</dbReference>
<comment type="pathway">
    <text evidence="1 11">Metabolic intermediate biosynthesis; chorismate biosynthesis; chorismate from D-erythrose 4-phosphate and phosphoenolpyruvate: step 5/7.</text>
</comment>
<dbReference type="GO" id="GO:0004765">
    <property type="term" value="F:shikimate kinase activity"/>
    <property type="evidence" value="ECO:0007669"/>
    <property type="project" value="UniProtKB-UniRule"/>
</dbReference>
<dbReference type="Pfam" id="PF01202">
    <property type="entry name" value="SKI"/>
    <property type="match status" value="1"/>
</dbReference>
<dbReference type="InterPro" id="IPR031322">
    <property type="entry name" value="Shikimate/glucono_kinase"/>
</dbReference>
<feature type="binding site" evidence="11">
    <location>
        <position position="39"/>
    </location>
    <ligand>
        <name>substrate</name>
    </ligand>
</feature>
<evidence type="ECO:0000256" key="1">
    <source>
        <dbReference type="ARBA" id="ARBA00004842"/>
    </source>
</evidence>
<dbReference type="GO" id="GO:0009423">
    <property type="term" value="P:chorismate biosynthetic process"/>
    <property type="evidence" value="ECO:0007669"/>
    <property type="project" value="UniProtKB-UniRule"/>
</dbReference>
<dbReference type="PROSITE" id="PS01128">
    <property type="entry name" value="SHIKIMATE_KINASE"/>
    <property type="match status" value="1"/>
</dbReference>
<keyword evidence="11" id="KW-0460">Magnesium</keyword>
<feature type="binding site" evidence="11">
    <location>
        <position position="63"/>
    </location>
    <ligand>
        <name>substrate</name>
    </ligand>
</feature>
<evidence type="ECO:0000313" key="12">
    <source>
        <dbReference type="EMBL" id="TCZ79469.1"/>
    </source>
</evidence>
<dbReference type="InterPro" id="IPR023000">
    <property type="entry name" value="Shikimate_kinase_CS"/>
</dbReference>
<keyword evidence="9 11" id="KW-0057">Aromatic amino acid biosynthesis</keyword>
<reference evidence="12 13" key="1">
    <citation type="submission" date="2019-03" db="EMBL/GenBank/DDBJ databases">
        <authorList>
            <person name="Kim M.K.M."/>
        </authorList>
    </citation>
    <scope>NUCLEOTIDE SEQUENCE [LARGE SCALE GENOMIC DNA]</scope>
    <source>
        <strain evidence="12 13">18JY21-1</strain>
    </source>
</reference>
<accession>A0A4R4EHW3</accession>
<dbReference type="AlphaFoldDB" id="A0A4R4EHW3"/>
<comment type="similarity">
    <text evidence="2 11">Belongs to the shikimate kinase family.</text>
</comment>
<dbReference type="CDD" id="cd00464">
    <property type="entry name" value="SK"/>
    <property type="match status" value="1"/>
</dbReference>
<keyword evidence="8 11" id="KW-0067">ATP-binding</keyword>